<comment type="caution">
    <text evidence="1">The sequence shown here is derived from an EMBL/GenBank/DDBJ whole genome shotgun (WGS) entry which is preliminary data.</text>
</comment>
<dbReference type="eggNOG" id="COG3677">
    <property type="taxonomic scope" value="Bacteria"/>
</dbReference>
<organism evidence="1 2">
    <name type="scientific">Slackia piriformis YIT 12062</name>
    <dbReference type="NCBI Taxonomy" id="742818"/>
    <lineage>
        <taxon>Bacteria</taxon>
        <taxon>Bacillati</taxon>
        <taxon>Actinomycetota</taxon>
        <taxon>Coriobacteriia</taxon>
        <taxon>Eggerthellales</taxon>
        <taxon>Eggerthellaceae</taxon>
        <taxon>Slackia</taxon>
    </lineage>
</organism>
<proteinExistence type="predicted"/>
<keyword evidence="2" id="KW-1185">Reference proteome</keyword>
<feature type="non-terminal residue" evidence="1">
    <location>
        <position position="1"/>
    </location>
</feature>
<dbReference type="Gene3D" id="1.10.10.60">
    <property type="entry name" value="Homeodomain-like"/>
    <property type="match status" value="1"/>
</dbReference>
<evidence type="ECO:0000313" key="2">
    <source>
        <dbReference type="Proteomes" id="UP000006069"/>
    </source>
</evidence>
<dbReference type="HOGENOM" id="CLU_666544_0_0_11"/>
<dbReference type="AlphaFoldDB" id="K0YIV1"/>
<evidence type="ECO:0000313" key="1">
    <source>
        <dbReference type="EMBL" id="EJZ83073.1"/>
    </source>
</evidence>
<dbReference type="Proteomes" id="UP000006069">
    <property type="component" value="Unassembled WGS sequence"/>
</dbReference>
<accession>K0YIV1</accession>
<protein>
    <submittedName>
        <fullName evidence="1">Uncharacterized protein</fullName>
    </submittedName>
</protein>
<gene>
    <name evidence="1" type="ORF">HMPREF9451_01860</name>
</gene>
<dbReference type="InParanoid" id="K0YIV1"/>
<dbReference type="PATRIC" id="fig|742818.3.peg.1965"/>
<sequence length="412" mass="46787">RFRVDVPCATISHPFRAPASPSKYHYPTRLFVLGGWDRKMADPLALSDFLGCDLKPYDLEDWNQEEYERIRDERDRNRLGRDSPATEKQLAWVGKLADMGCLESFSEGLTVADADALIKKGEIVFTRRRQRMAGGGVIETTSGHQVPARPRDPGLYRYTLRRLGEETPPGSRYNALFGLAGLGWNCGIPKKQVERDMLSLLGTEWARKPGNDGKPLEKSDIKAAMSGWNRLGALRPREQLEDRLRWSYGPSAKRNGRRQIEHLARARSIQAIDYPSGSWRNKKGAPEKRELIREYALAHPGENHSEMARALGVSRSTVVKWLKPGWEDEYREFVKIREWDAETDDYFDAHTATILAGRADEWMMVRAGGVEAAVEWARSEFPDLFERLREARRSGTEMTADVLSEIAASGRP</sequence>
<name>K0YIV1_9ACTN</name>
<dbReference type="EMBL" id="ADMD01000012">
    <property type="protein sequence ID" value="EJZ83073.1"/>
    <property type="molecule type" value="Genomic_DNA"/>
</dbReference>
<reference evidence="1 2" key="1">
    <citation type="submission" date="2012-08" db="EMBL/GenBank/DDBJ databases">
        <title>The Genome Sequence of Slackia piriformis YIT 12062.</title>
        <authorList>
            <consortium name="The Broad Institute Genome Sequencing Platform"/>
            <person name="Earl A."/>
            <person name="Ward D."/>
            <person name="Feldgarden M."/>
            <person name="Gevers D."/>
            <person name="Morotomi M."/>
            <person name="Walker B."/>
            <person name="Young S.K."/>
            <person name="Zeng Q."/>
            <person name="Gargeya S."/>
            <person name="Fitzgerald M."/>
            <person name="Haas B."/>
            <person name="Abouelleil A."/>
            <person name="Alvarado L."/>
            <person name="Arachchi H.M."/>
            <person name="Berlin A.M."/>
            <person name="Chapman S.B."/>
            <person name="Goldberg J."/>
            <person name="Griggs A."/>
            <person name="Gujja S."/>
            <person name="Hansen M."/>
            <person name="Howarth C."/>
            <person name="Imamovic A."/>
            <person name="Larimer J."/>
            <person name="McCowen C."/>
            <person name="Montmayeur A."/>
            <person name="Murphy C."/>
            <person name="Neiman D."/>
            <person name="Pearson M."/>
            <person name="Priest M."/>
            <person name="Roberts A."/>
            <person name="Saif S."/>
            <person name="Shea T."/>
            <person name="Sisk P."/>
            <person name="Sykes S."/>
            <person name="Wortman J."/>
            <person name="Nusbaum C."/>
            <person name="Birren B."/>
        </authorList>
    </citation>
    <scope>NUCLEOTIDE SEQUENCE [LARGE SCALE GENOMIC DNA]</scope>
    <source>
        <strain evidence="1 2">YIT 12062</strain>
    </source>
</reference>
<dbReference type="RefSeq" id="WP_009140034.1">
    <property type="nucleotide sequence ID" value="NZ_JH815201.1"/>
</dbReference>